<dbReference type="STRING" id="470453.B0680_07540"/>
<keyword evidence="3" id="KW-1185">Reference proteome</keyword>
<reference evidence="2 3" key="1">
    <citation type="submission" date="2017-02" db="EMBL/GenBank/DDBJ databases">
        <title>Draft genome sequence of Moraxella pluranimalium CCUG 54913T type strain.</title>
        <authorList>
            <person name="Salva-Serra F."/>
            <person name="Engstrom-Jakobsson H."/>
            <person name="Thorell K."/>
            <person name="Jaen-Luchoro D."/>
            <person name="Gonzales-Siles L."/>
            <person name="Karlsson R."/>
            <person name="Yazdan S."/>
            <person name="Boulund F."/>
            <person name="Johnning A."/>
            <person name="Engstrand L."/>
            <person name="Kristiansson E."/>
            <person name="Moore E."/>
        </authorList>
    </citation>
    <scope>NUCLEOTIDE SEQUENCE [LARGE SCALE GENOMIC DNA]</scope>
    <source>
        <strain evidence="2 3">CCUG 54913</strain>
    </source>
</reference>
<dbReference type="RefSeq" id="WP_078254496.1">
    <property type="nucleotide sequence ID" value="NZ_MUYU01000018.1"/>
</dbReference>
<organism evidence="2 3">
    <name type="scientific">Moraxella pluranimalium</name>
    <dbReference type="NCBI Taxonomy" id="470453"/>
    <lineage>
        <taxon>Bacteria</taxon>
        <taxon>Pseudomonadati</taxon>
        <taxon>Pseudomonadota</taxon>
        <taxon>Gammaproteobacteria</taxon>
        <taxon>Moraxellales</taxon>
        <taxon>Moraxellaceae</taxon>
        <taxon>Moraxella</taxon>
    </lineage>
</organism>
<dbReference type="PROSITE" id="PS51257">
    <property type="entry name" value="PROKAR_LIPOPROTEIN"/>
    <property type="match status" value="1"/>
</dbReference>
<protein>
    <submittedName>
        <fullName evidence="2">Lipoprotein bor</fullName>
    </submittedName>
</protein>
<name>A0A1T0CLH8_9GAMM</name>
<evidence type="ECO:0000256" key="1">
    <source>
        <dbReference type="SAM" id="SignalP"/>
    </source>
</evidence>
<accession>A0A1T0CLH8</accession>
<dbReference type="OrthoDB" id="332829at2"/>
<dbReference type="Proteomes" id="UP000189800">
    <property type="component" value="Unassembled WGS sequence"/>
</dbReference>
<proteinExistence type="predicted"/>
<dbReference type="AlphaFoldDB" id="A0A1T0CLH8"/>
<evidence type="ECO:0000313" key="2">
    <source>
        <dbReference type="EMBL" id="OOS23174.1"/>
    </source>
</evidence>
<dbReference type="InterPro" id="IPR010438">
    <property type="entry name" value="Lambda_Bor"/>
</dbReference>
<dbReference type="Pfam" id="PF06291">
    <property type="entry name" value="Lambda_Bor"/>
    <property type="match status" value="1"/>
</dbReference>
<feature type="chain" id="PRO_5012210708" evidence="1">
    <location>
        <begin position="19"/>
        <end position="95"/>
    </location>
</feature>
<gene>
    <name evidence="2" type="ORF">B0680_07540</name>
</gene>
<keyword evidence="1" id="KW-0732">Signal</keyword>
<dbReference type="EMBL" id="MUYU01000018">
    <property type="protein sequence ID" value="OOS23174.1"/>
    <property type="molecule type" value="Genomic_DNA"/>
</dbReference>
<feature type="signal peptide" evidence="1">
    <location>
        <begin position="1"/>
        <end position="18"/>
    </location>
</feature>
<evidence type="ECO:0000313" key="3">
    <source>
        <dbReference type="Proteomes" id="UP000189800"/>
    </source>
</evidence>
<keyword evidence="2" id="KW-0449">Lipoprotein</keyword>
<comment type="caution">
    <text evidence="2">The sequence shown here is derived from an EMBL/GenBank/DDBJ whole genome shotgun (WGS) entry which is preliminary data.</text>
</comment>
<sequence length="95" mass="9975">MKKIVSLAVLAAVMTGCAAQTTLVNGGAKATPTYQKSQPFFVSGIGQQKTVNAAEVCQGAHNVAKVESKLEPKDAVLSFVTLGIYTPRTAKVYCK</sequence>